<feature type="transmembrane region" description="Helical" evidence="2">
    <location>
        <begin position="952"/>
        <end position="975"/>
    </location>
</feature>
<evidence type="ECO:0000313" key="4">
    <source>
        <dbReference type="Proteomes" id="UP000663879"/>
    </source>
</evidence>
<feature type="compositionally biased region" description="Basic residues" evidence="1">
    <location>
        <begin position="176"/>
        <end position="192"/>
    </location>
</feature>
<feature type="compositionally biased region" description="Basic and acidic residues" evidence="1">
    <location>
        <begin position="613"/>
        <end position="626"/>
    </location>
</feature>
<keyword evidence="4" id="KW-1185">Reference proteome</keyword>
<feature type="transmembrane region" description="Helical" evidence="2">
    <location>
        <begin position="858"/>
        <end position="878"/>
    </location>
</feature>
<keyword evidence="2" id="KW-0812">Transmembrane</keyword>
<feature type="transmembrane region" description="Helical" evidence="2">
    <location>
        <begin position="393"/>
        <end position="413"/>
    </location>
</feature>
<feature type="transmembrane region" description="Helical" evidence="2">
    <location>
        <begin position="361"/>
        <end position="381"/>
    </location>
</feature>
<feature type="transmembrane region" description="Helical" evidence="2">
    <location>
        <begin position="890"/>
        <end position="908"/>
    </location>
</feature>
<dbReference type="Pfam" id="PF07690">
    <property type="entry name" value="MFS_1"/>
    <property type="match status" value="1"/>
</dbReference>
<feature type="region of interest" description="Disordered" evidence="1">
    <location>
        <begin position="1"/>
        <end position="93"/>
    </location>
</feature>
<gene>
    <name evidence="3" type="ORF">OXX778_LOCUS8335</name>
</gene>
<dbReference type="InterPro" id="IPR036259">
    <property type="entry name" value="MFS_trans_sf"/>
</dbReference>
<dbReference type="SUPFAM" id="SSF103473">
    <property type="entry name" value="MFS general substrate transporter"/>
    <property type="match status" value="1"/>
</dbReference>
<feature type="compositionally biased region" description="Basic and acidic residues" evidence="1">
    <location>
        <begin position="67"/>
        <end position="76"/>
    </location>
</feature>
<dbReference type="AlphaFoldDB" id="A0A813VHP5"/>
<dbReference type="OrthoDB" id="410267at2759"/>
<evidence type="ECO:0000256" key="2">
    <source>
        <dbReference type="SAM" id="Phobius"/>
    </source>
</evidence>
<feature type="compositionally biased region" description="Acidic residues" evidence="1">
    <location>
        <begin position="44"/>
        <end position="66"/>
    </location>
</feature>
<feature type="transmembrane region" description="Helical" evidence="2">
    <location>
        <begin position="821"/>
        <end position="843"/>
    </location>
</feature>
<feature type="transmembrane region" description="Helical" evidence="2">
    <location>
        <begin position="981"/>
        <end position="1000"/>
    </location>
</feature>
<dbReference type="EMBL" id="CAJNOC010001139">
    <property type="protein sequence ID" value="CAF0838666.1"/>
    <property type="molecule type" value="Genomic_DNA"/>
</dbReference>
<protein>
    <submittedName>
        <fullName evidence="3">Uncharacterized protein</fullName>
    </submittedName>
</protein>
<dbReference type="Proteomes" id="UP000663879">
    <property type="component" value="Unassembled WGS sequence"/>
</dbReference>
<reference evidence="3" key="1">
    <citation type="submission" date="2021-02" db="EMBL/GenBank/DDBJ databases">
        <authorList>
            <person name="Nowell W R."/>
        </authorList>
    </citation>
    <scope>NUCLEOTIDE SEQUENCE</scope>
    <source>
        <strain evidence="3">Ploen Becks lab</strain>
    </source>
</reference>
<dbReference type="PANTHER" id="PTHR11360">
    <property type="entry name" value="MONOCARBOXYLATE TRANSPORTER"/>
    <property type="match status" value="1"/>
</dbReference>
<comment type="caution">
    <text evidence="3">The sequence shown here is derived from an EMBL/GenBank/DDBJ whole genome shotgun (WGS) entry which is preliminary data.</text>
</comment>
<keyword evidence="2" id="KW-1133">Transmembrane helix</keyword>
<proteinExistence type="predicted"/>
<sequence>MSTESTDVPNVDTSSNQKHFTNLNAQLITGVNREIKQAPNVDNIIEEEEEEEEEDDDDDDDEEEGDKLDKNRDAKIENIVTENNNNETPDKPKPKFVLETVVLENNEPVCISSVNRDRLISHTEAEDNSNDREEVEVQEIKVEEGYATRQMDEFFRQTIAAIKEELTKKLENKNDKKVHHHHHHNHKYHKNHKNDEIEEFDSDSPYDYDYDLDDDGSDMENINYNNNNNNKSEFETSFRCNNRSVLFQNLLALTNKKPSRIDRINSWLVLLGCMLNQFLVDGLCFNYVNFMDRIGNENGNQSKLMSSMPGVFMFTFLLLMSPIALFLNKQYGIRPTSLIGSLLTSFSILISSFFINNFVLFNLFYGVFSGIGLSLVYVSTIIATSKWFVKKRLFASCLNVLGACSGAVIYPLLTEYILRRYNLSNTLIIISSIQMNALVGSMLLFDHKNQFLASTKVHKVNTKSLEKTPIRTRKPTQYDLETVSQISTSTNPNLTLKQYWRKFIQTRKSQSNTKKNLFHLIAEEKRKTRTMSKTSLEDGFVITTSNNLLAPNDDSNVIVTRQAKLSMQQQQQQKPRLITRIANSLRSLTHSNSPKINEPVIPLMSVFDGPLNDSHHETTPPEHHDSDSDEDANLFNANIPKINPKNARYLSYRNSLTNSVRGSLMECSVPEEDREEEEVNSGCDGTCSVDDDELCSKKIQRQSRRRSHLTRLKPLTNNNGVIMTENLKNGFVINNQENSVGYSMPTILNLRRFISTIETSSFLNIPLNLEPIEYNLRNCFIKKSADSYRNGNFSTNPQENTTLFLDYLAYILNFRLFINRLLIILNFSFLLNTAAYTIILFYISNYSRQFGMTKLESIYILCLIGLTCGLGRVVSTISYKVNESNSKSRIFAYVLTLFLNAGCVYASRFLCDTLFSFSMFAIVFGILLGFNLNLRALFLYDVIGLEWSDDSLFFYGIFSQAIGICAGVPLAGFLFDYFHDVFYVIYTAGAFFLISGLILLPGRELRTYCKNSVKSINKFYILRKNVGN</sequence>
<feature type="compositionally biased region" description="Polar residues" evidence="1">
    <location>
        <begin position="1"/>
        <end position="29"/>
    </location>
</feature>
<dbReference type="GO" id="GO:0008028">
    <property type="term" value="F:monocarboxylic acid transmembrane transporter activity"/>
    <property type="evidence" value="ECO:0007669"/>
    <property type="project" value="TreeGrafter"/>
</dbReference>
<feature type="compositionally biased region" description="Low complexity" evidence="1">
    <location>
        <begin position="77"/>
        <end position="87"/>
    </location>
</feature>
<feature type="transmembrane region" description="Helical" evidence="2">
    <location>
        <begin position="267"/>
        <end position="288"/>
    </location>
</feature>
<feature type="transmembrane region" description="Helical" evidence="2">
    <location>
        <begin position="425"/>
        <end position="445"/>
    </location>
</feature>
<feature type="transmembrane region" description="Helical" evidence="2">
    <location>
        <begin position="338"/>
        <end position="355"/>
    </location>
</feature>
<feature type="region of interest" description="Disordered" evidence="1">
    <location>
        <begin position="608"/>
        <end position="632"/>
    </location>
</feature>
<evidence type="ECO:0000313" key="3">
    <source>
        <dbReference type="EMBL" id="CAF0838666.1"/>
    </source>
</evidence>
<feature type="region of interest" description="Disordered" evidence="1">
    <location>
        <begin position="174"/>
        <end position="200"/>
    </location>
</feature>
<keyword evidence="2" id="KW-0472">Membrane</keyword>
<evidence type="ECO:0000256" key="1">
    <source>
        <dbReference type="SAM" id="MobiDB-lite"/>
    </source>
</evidence>
<organism evidence="3 4">
    <name type="scientific">Brachionus calyciflorus</name>
    <dbReference type="NCBI Taxonomy" id="104777"/>
    <lineage>
        <taxon>Eukaryota</taxon>
        <taxon>Metazoa</taxon>
        <taxon>Spiralia</taxon>
        <taxon>Gnathifera</taxon>
        <taxon>Rotifera</taxon>
        <taxon>Eurotatoria</taxon>
        <taxon>Monogononta</taxon>
        <taxon>Pseudotrocha</taxon>
        <taxon>Ploima</taxon>
        <taxon>Brachionidae</taxon>
        <taxon>Brachionus</taxon>
    </lineage>
</organism>
<accession>A0A813VHP5</accession>
<dbReference type="Gene3D" id="1.20.1250.20">
    <property type="entry name" value="MFS general substrate transporter like domains"/>
    <property type="match status" value="1"/>
</dbReference>
<feature type="transmembrane region" description="Helical" evidence="2">
    <location>
        <begin position="914"/>
        <end position="940"/>
    </location>
</feature>
<dbReference type="PANTHER" id="PTHR11360:SF284">
    <property type="entry name" value="EG:103B4.3 PROTEIN-RELATED"/>
    <property type="match status" value="1"/>
</dbReference>
<feature type="transmembrane region" description="Helical" evidence="2">
    <location>
        <begin position="308"/>
        <end position="326"/>
    </location>
</feature>
<name>A0A813VHP5_9BILA</name>
<dbReference type="InterPro" id="IPR050327">
    <property type="entry name" value="Proton-linked_MCT"/>
</dbReference>
<dbReference type="InterPro" id="IPR011701">
    <property type="entry name" value="MFS"/>
</dbReference>